<keyword evidence="2" id="KW-1185">Reference proteome</keyword>
<evidence type="ECO:0008006" key="3">
    <source>
        <dbReference type="Google" id="ProtNLM"/>
    </source>
</evidence>
<organism evidence="1 2">
    <name type="scientific">Camellia sinensis</name>
    <name type="common">Tea plant</name>
    <name type="synonym">Thea sinensis</name>
    <dbReference type="NCBI Taxonomy" id="4442"/>
    <lineage>
        <taxon>Eukaryota</taxon>
        <taxon>Viridiplantae</taxon>
        <taxon>Streptophyta</taxon>
        <taxon>Embryophyta</taxon>
        <taxon>Tracheophyta</taxon>
        <taxon>Spermatophyta</taxon>
        <taxon>Magnoliopsida</taxon>
        <taxon>eudicotyledons</taxon>
        <taxon>Gunneridae</taxon>
        <taxon>Pentapetalae</taxon>
        <taxon>asterids</taxon>
        <taxon>Ericales</taxon>
        <taxon>Theaceae</taxon>
        <taxon>Camellia</taxon>
    </lineage>
</organism>
<name>A0A7J7GUH4_CAMSI</name>
<gene>
    <name evidence="1" type="ORF">HYC85_018510</name>
</gene>
<proteinExistence type="predicted"/>
<accession>A0A7J7GUH4</accession>
<sequence>MRIKETVLAAFDLMFCDLNTRNLDELKLILAGENQEIMNLVEPSASLPTWFTEEDLEAYGALYKKSGFLTAFANSLQVCRRRVQLSKYEVEAPTLLIMGEKDYFVKFPGVEVLEIGRPCGMTLRTF</sequence>
<dbReference type="Proteomes" id="UP000593564">
    <property type="component" value="Unassembled WGS sequence"/>
</dbReference>
<evidence type="ECO:0000313" key="2">
    <source>
        <dbReference type="Proteomes" id="UP000593564"/>
    </source>
</evidence>
<dbReference type="InterPro" id="IPR029058">
    <property type="entry name" value="AB_hydrolase_fold"/>
</dbReference>
<dbReference type="Gene3D" id="3.40.50.1820">
    <property type="entry name" value="alpha/beta hydrolase"/>
    <property type="match status" value="1"/>
</dbReference>
<dbReference type="EMBL" id="JACBKZ010000008">
    <property type="protein sequence ID" value="KAF5944433.1"/>
    <property type="molecule type" value="Genomic_DNA"/>
</dbReference>
<reference evidence="2" key="1">
    <citation type="journal article" date="2020" name="Nat. Commun.">
        <title>Genome assembly of wild tea tree DASZ reveals pedigree and selection history of tea varieties.</title>
        <authorList>
            <person name="Zhang W."/>
            <person name="Zhang Y."/>
            <person name="Qiu H."/>
            <person name="Guo Y."/>
            <person name="Wan H."/>
            <person name="Zhang X."/>
            <person name="Scossa F."/>
            <person name="Alseekh S."/>
            <person name="Zhang Q."/>
            <person name="Wang P."/>
            <person name="Xu L."/>
            <person name="Schmidt M.H."/>
            <person name="Jia X."/>
            <person name="Li D."/>
            <person name="Zhu A."/>
            <person name="Guo F."/>
            <person name="Chen W."/>
            <person name="Ni D."/>
            <person name="Usadel B."/>
            <person name="Fernie A.R."/>
            <person name="Wen W."/>
        </authorList>
    </citation>
    <scope>NUCLEOTIDE SEQUENCE [LARGE SCALE GENOMIC DNA]</scope>
    <source>
        <strain evidence="2">cv. G240</strain>
    </source>
</reference>
<reference evidence="1 2" key="2">
    <citation type="submission" date="2020-07" db="EMBL/GenBank/DDBJ databases">
        <title>Genome assembly of wild tea tree DASZ reveals pedigree and selection history of tea varieties.</title>
        <authorList>
            <person name="Zhang W."/>
        </authorList>
    </citation>
    <scope>NUCLEOTIDE SEQUENCE [LARGE SCALE GENOMIC DNA]</scope>
    <source>
        <strain evidence="2">cv. G240</strain>
        <tissue evidence="1">Leaf</tissue>
    </source>
</reference>
<evidence type="ECO:0000313" key="1">
    <source>
        <dbReference type="EMBL" id="KAF5944433.1"/>
    </source>
</evidence>
<comment type="caution">
    <text evidence="1">The sequence shown here is derived from an EMBL/GenBank/DDBJ whole genome shotgun (WGS) entry which is preliminary data.</text>
</comment>
<dbReference type="SUPFAM" id="SSF53474">
    <property type="entry name" value="alpha/beta-Hydrolases"/>
    <property type="match status" value="1"/>
</dbReference>
<dbReference type="PANTHER" id="PTHR43329">
    <property type="entry name" value="EPOXIDE HYDROLASE"/>
    <property type="match status" value="1"/>
</dbReference>
<dbReference type="AlphaFoldDB" id="A0A7J7GUH4"/>
<protein>
    <recommendedName>
        <fullName evidence="3">AB hydrolase-1 domain-containing protein</fullName>
    </recommendedName>
</protein>